<sequence>MEDLVDQLTRGNPGSVKAVLASVILALGSYQLILAAIGYRKLPVMKAEPAFLTHRASGDAIAVLFVLVALACLAVFGFEDDYALHAGAGIAAAAVLAVKIGVLRSGVGGRALPYLGITLFTLLALTWLTVTPDFLAGED</sequence>
<keyword evidence="1" id="KW-0472">Membrane</keyword>
<evidence type="ECO:0000256" key="1">
    <source>
        <dbReference type="SAM" id="Phobius"/>
    </source>
</evidence>
<protein>
    <submittedName>
        <fullName evidence="2">DUF6529 family protein</fullName>
    </submittedName>
</protein>
<feature type="transmembrane region" description="Helical" evidence="1">
    <location>
        <begin position="60"/>
        <end position="78"/>
    </location>
</feature>
<gene>
    <name evidence="2" type="ORF">OM076_22705</name>
</gene>
<dbReference type="InterPro" id="IPR045382">
    <property type="entry name" value="DUF6529"/>
</dbReference>
<dbReference type="RefSeq" id="WP_270042343.1">
    <property type="nucleotide sequence ID" value="NZ_JAPDOD010000022.1"/>
</dbReference>
<accession>A0A9X3MXS2</accession>
<organism evidence="2 3">
    <name type="scientific">Solirubrobacter ginsenosidimutans</name>
    <dbReference type="NCBI Taxonomy" id="490573"/>
    <lineage>
        <taxon>Bacteria</taxon>
        <taxon>Bacillati</taxon>
        <taxon>Actinomycetota</taxon>
        <taxon>Thermoleophilia</taxon>
        <taxon>Solirubrobacterales</taxon>
        <taxon>Solirubrobacteraceae</taxon>
        <taxon>Solirubrobacter</taxon>
    </lineage>
</organism>
<keyword evidence="1" id="KW-1133">Transmembrane helix</keyword>
<feature type="transmembrane region" description="Helical" evidence="1">
    <location>
        <begin position="84"/>
        <end position="102"/>
    </location>
</feature>
<evidence type="ECO:0000313" key="2">
    <source>
        <dbReference type="EMBL" id="MDA0163102.1"/>
    </source>
</evidence>
<keyword evidence="3" id="KW-1185">Reference proteome</keyword>
<dbReference type="Pfam" id="PF20139">
    <property type="entry name" value="DUF6529"/>
    <property type="match status" value="1"/>
</dbReference>
<dbReference type="AlphaFoldDB" id="A0A9X3MXS2"/>
<evidence type="ECO:0000313" key="3">
    <source>
        <dbReference type="Proteomes" id="UP001149140"/>
    </source>
</evidence>
<reference evidence="2" key="1">
    <citation type="submission" date="2022-10" db="EMBL/GenBank/DDBJ databases">
        <title>The WGS of Solirubrobacter ginsenosidimutans DSM 21036.</title>
        <authorList>
            <person name="Jiang Z."/>
        </authorList>
    </citation>
    <scope>NUCLEOTIDE SEQUENCE</scope>
    <source>
        <strain evidence="2">DSM 21036</strain>
    </source>
</reference>
<dbReference type="Proteomes" id="UP001149140">
    <property type="component" value="Unassembled WGS sequence"/>
</dbReference>
<name>A0A9X3MXS2_9ACTN</name>
<feature type="transmembrane region" description="Helical" evidence="1">
    <location>
        <begin position="111"/>
        <end position="130"/>
    </location>
</feature>
<keyword evidence="1" id="KW-0812">Transmembrane</keyword>
<dbReference type="EMBL" id="JAPDOD010000022">
    <property type="protein sequence ID" value="MDA0163102.1"/>
    <property type="molecule type" value="Genomic_DNA"/>
</dbReference>
<feature type="transmembrane region" description="Helical" evidence="1">
    <location>
        <begin position="20"/>
        <end position="39"/>
    </location>
</feature>
<proteinExistence type="predicted"/>
<comment type="caution">
    <text evidence="2">The sequence shown here is derived from an EMBL/GenBank/DDBJ whole genome shotgun (WGS) entry which is preliminary data.</text>
</comment>